<dbReference type="InterPro" id="IPR023198">
    <property type="entry name" value="PGP-like_dom2"/>
</dbReference>
<dbReference type="InterPro" id="IPR036412">
    <property type="entry name" value="HAD-like_sf"/>
</dbReference>
<proteinExistence type="predicted"/>
<dbReference type="Gene3D" id="1.10.150.240">
    <property type="entry name" value="Putative phosphatase, domain 2"/>
    <property type="match status" value="1"/>
</dbReference>
<dbReference type="Gene3D" id="3.40.50.1000">
    <property type="entry name" value="HAD superfamily/HAD-like"/>
    <property type="match status" value="1"/>
</dbReference>
<organism evidence="1 2">
    <name type="scientific">Paenibacillus haidiansis</name>
    <dbReference type="NCBI Taxonomy" id="1574488"/>
    <lineage>
        <taxon>Bacteria</taxon>
        <taxon>Bacillati</taxon>
        <taxon>Bacillota</taxon>
        <taxon>Bacilli</taxon>
        <taxon>Bacillales</taxon>
        <taxon>Paenibacillaceae</taxon>
        <taxon>Paenibacillus</taxon>
    </lineage>
</organism>
<evidence type="ECO:0000313" key="1">
    <source>
        <dbReference type="EMBL" id="MEF2968941.1"/>
    </source>
</evidence>
<dbReference type="Proteomes" id="UP001306950">
    <property type="component" value="Unassembled WGS sequence"/>
</dbReference>
<dbReference type="InterPro" id="IPR050155">
    <property type="entry name" value="HAD-like_hydrolase_sf"/>
</dbReference>
<dbReference type="InterPro" id="IPR023214">
    <property type="entry name" value="HAD_sf"/>
</dbReference>
<protein>
    <submittedName>
        <fullName evidence="1">HAD family phosphatase</fullName>
    </submittedName>
</protein>
<reference evidence="1 2" key="1">
    <citation type="submission" date="2024-02" db="EMBL/GenBank/DDBJ databases">
        <title>A nitrogen-fixing paenibacillus bacterium.</title>
        <authorList>
            <person name="Zhang W.L."/>
            <person name="Chen S.F."/>
        </authorList>
    </citation>
    <scope>NUCLEOTIDE SEQUENCE [LARGE SCALE GENOMIC DNA]</scope>
    <source>
        <strain evidence="1 2">M1</strain>
    </source>
</reference>
<dbReference type="NCBIfam" id="TIGR01549">
    <property type="entry name" value="HAD-SF-IA-v1"/>
    <property type="match status" value="1"/>
</dbReference>
<dbReference type="EMBL" id="JAZHPZ010000020">
    <property type="protein sequence ID" value="MEF2968941.1"/>
    <property type="molecule type" value="Genomic_DNA"/>
</dbReference>
<dbReference type="SUPFAM" id="SSF56784">
    <property type="entry name" value="HAD-like"/>
    <property type="match status" value="1"/>
</dbReference>
<gene>
    <name evidence="1" type="ORF">V3851_24440</name>
</gene>
<keyword evidence="2" id="KW-1185">Reference proteome</keyword>
<dbReference type="InterPro" id="IPR006439">
    <property type="entry name" value="HAD-SF_hydro_IA"/>
</dbReference>
<dbReference type="NCBIfam" id="TIGR01509">
    <property type="entry name" value="HAD-SF-IA-v3"/>
    <property type="match status" value="1"/>
</dbReference>
<dbReference type="PANTHER" id="PTHR43434">
    <property type="entry name" value="PHOSPHOGLYCOLATE PHOSPHATASE"/>
    <property type="match status" value="1"/>
</dbReference>
<dbReference type="PANTHER" id="PTHR43434:SF22">
    <property type="entry name" value="PHOSPHOGLYCOLATE PHOSPHATASE"/>
    <property type="match status" value="1"/>
</dbReference>
<accession>A0ABU7W0B8</accession>
<dbReference type="Pfam" id="PF00702">
    <property type="entry name" value="Hydrolase"/>
    <property type="match status" value="1"/>
</dbReference>
<name>A0ABU7W0B8_9BACL</name>
<comment type="caution">
    <text evidence="1">The sequence shown here is derived from an EMBL/GenBank/DDBJ whole genome shotgun (WGS) entry which is preliminary data.</text>
</comment>
<dbReference type="PRINTS" id="PR00413">
    <property type="entry name" value="HADHALOGNASE"/>
</dbReference>
<sequence length="256" mass="27330">MPAIHIGSRPYHCRGILFDKDGTLLDFMQLWGDWARTLTELLESQLAVMGAGLTGPKSRLIGLNYEENGAASGYDKTGPLAMGTEEEVTALLAWQLYVAGVPWNEAVIQVRQFSASAMLEVEKRRSAQPIPGLPEFLASCQDAGIKLGVVTSDTTSEALKHLEWLGISGAFGSVVGRDRVVKGKPDPEMARLAMRELGIAPEECVVIGDSNADMVMGKQAGAILKIGIAPDGSGDGYLLDADLIVPGYIGMIATRE</sequence>
<dbReference type="SFLD" id="SFLDG01129">
    <property type="entry name" value="C1.5:_HAD__Beta-PGM__Phosphata"/>
    <property type="match status" value="1"/>
</dbReference>
<dbReference type="RefSeq" id="WP_331849057.1">
    <property type="nucleotide sequence ID" value="NZ_JAZHPZ010000020.1"/>
</dbReference>
<evidence type="ECO:0000313" key="2">
    <source>
        <dbReference type="Proteomes" id="UP001306950"/>
    </source>
</evidence>
<dbReference type="SFLD" id="SFLDS00003">
    <property type="entry name" value="Haloacid_Dehalogenase"/>
    <property type="match status" value="1"/>
</dbReference>